<gene>
    <name evidence="1" type="ORF">CEY11_08590</name>
</gene>
<dbReference type="RefSeq" id="WP_088602965.1">
    <property type="nucleotide sequence ID" value="NZ_NJIH01000004.1"/>
</dbReference>
<dbReference type="EMBL" id="NJIH01000004">
    <property type="protein sequence ID" value="OWT61879.1"/>
    <property type="molecule type" value="Genomic_DNA"/>
</dbReference>
<dbReference type="AlphaFoldDB" id="A0A225MT97"/>
<dbReference type="Proteomes" id="UP000214603">
    <property type="component" value="Unassembled WGS sequence"/>
</dbReference>
<name>A0A225MT97_9BURK</name>
<evidence type="ECO:0000313" key="1">
    <source>
        <dbReference type="EMBL" id="OWT61879.1"/>
    </source>
</evidence>
<reference evidence="2" key="1">
    <citation type="submission" date="2017-06" db="EMBL/GenBank/DDBJ databases">
        <title>Herbaspirillum phytohormonus sp. nov., isolated from the root nodule of Robinia pseudoacacia in lead-zinc mine.</title>
        <authorList>
            <person name="Fan M."/>
            <person name="Lin Y."/>
        </authorList>
    </citation>
    <scope>NUCLEOTIDE SEQUENCE [LARGE SCALE GENOMIC DNA]</scope>
    <source>
        <strain evidence="2">SC-089</strain>
    </source>
</reference>
<proteinExistence type="predicted"/>
<evidence type="ECO:0000313" key="2">
    <source>
        <dbReference type="Proteomes" id="UP000214603"/>
    </source>
</evidence>
<protein>
    <submittedName>
        <fullName evidence="1">Uncharacterized protein</fullName>
    </submittedName>
</protein>
<organism evidence="1 2">
    <name type="scientific">Candidimonas nitroreducens</name>
    <dbReference type="NCBI Taxonomy" id="683354"/>
    <lineage>
        <taxon>Bacteria</taxon>
        <taxon>Pseudomonadati</taxon>
        <taxon>Pseudomonadota</taxon>
        <taxon>Betaproteobacteria</taxon>
        <taxon>Burkholderiales</taxon>
        <taxon>Alcaligenaceae</taxon>
        <taxon>Candidimonas</taxon>
    </lineage>
</organism>
<sequence>MTGVIAFLLVAAVVGFSLYSDKRDKQERRARASVAYSQFWPAWERWRTSKHRIAIDPMTGVGVQNPGFWAFARHYANENAAFGAYFELSELILRSDEYKRQSIAGKGEPAADVERSGTS</sequence>
<accession>A0A225MT97</accession>
<keyword evidence="2" id="KW-1185">Reference proteome</keyword>
<comment type="caution">
    <text evidence="1">The sequence shown here is derived from an EMBL/GenBank/DDBJ whole genome shotgun (WGS) entry which is preliminary data.</text>
</comment>